<name>A0A9R0J072_SPIOL</name>
<dbReference type="Gene3D" id="1.20.1280.50">
    <property type="match status" value="1"/>
</dbReference>
<organism evidence="2 3">
    <name type="scientific">Spinacia oleracea</name>
    <name type="common">Spinach</name>
    <dbReference type="NCBI Taxonomy" id="3562"/>
    <lineage>
        <taxon>Eukaryota</taxon>
        <taxon>Viridiplantae</taxon>
        <taxon>Streptophyta</taxon>
        <taxon>Embryophyta</taxon>
        <taxon>Tracheophyta</taxon>
        <taxon>Spermatophyta</taxon>
        <taxon>Magnoliopsida</taxon>
        <taxon>eudicotyledons</taxon>
        <taxon>Gunneridae</taxon>
        <taxon>Pentapetalae</taxon>
        <taxon>Caryophyllales</taxon>
        <taxon>Chenopodiaceae</taxon>
        <taxon>Chenopodioideae</taxon>
        <taxon>Anserineae</taxon>
        <taxon>Spinacia</taxon>
    </lineage>
</organism>
<dbReference type="InterPro" id="IPR036047">
    <property type="entry name" value="F-box-like_dom_sf"/>
</dbReference>
<sequence length="383" mass="44337">MTTMKQNKYEESSLLMGLSEDLFLEILLRLPLKSLGRFKSVCKSWLSVISNPEFARLHLQSSNLATSNPRSMLTLQKHNMVSLFKFKSSTDITKGVDLIPLNQQFVDVFLGGSCFIVGSCDGIVCLYIKSQEKCGEDLLHLWNPTTNENKQISLPGDQGLTYVHVDSSWFGYIPSLKDYMIFLVNTNIRGKPAFVKRMYIYSFRNPKWRELHVTHEDLSFALGSNSIFMNEALHCLVGRKFIHKFDLVAETFERVPFSIKLDLLPKPHQIMLDVIGEKNGLCARFMHRSEIGEWMFELWMLEEYNKWNSWKKLYRIDLKKEIARNITRLLGFTYNGNLFIREKNALTVIDPSQNPHLPIIVCRATVFTVTDYVESLISPFYFA</sequence>
<reference evidence="2" key="1">
    <citation type="journal article" date="2021" name="Nat. Commun.">
        <title>Genomic analyses provide insights into spinach domestication and the genetic basis of agronomic traits.</title>
        <authorList>
            <person name="Cai X."/>
            <person name="Sun X."/>
            <person name="Xu C."/>
            <person name="Sun H."/>
            <person name="Wang X."/>
            <person name="Ge C."/>
            <person name="Zhang Z."/>
            <person name="Wang Q."/>
            <person name="Fei Z."/>
            <person name="Jiao C."/>
            <person name="Wang Q."/>
        </authorList>
    </citation>
    <scope>NUCLEOTIDE SEQUENCE [LARGE SCALE GENOMIC DNA]</scope>
    <source>
        <strain evidence="2">cv. Varoflay</strain>
    </source>
</reference>
<dbReference type="InterPro" id="IPR050796">
    <property type="entry name" value="SCF_F-box_component"/>
</dbReference>
<feature type="domain" description="F-box" evidence="1">
    <location>
        <begin position="18"/>
        <end position="58"/>
    </location>
</feature>
<dbReference type="Pfam" id="PF00646">
    <property type="entry name" value="F-box"/>
    <property type="match status" value="1"/>
</dbReference>
<dbReference type="InterPro" id="IPR006527">
    <property type="entry name" value="F-box-assoc_dom_typ1"/>
</dbReference>
<dbReference type="AlphaFoldDB" id="A0A9R0J072"/>
<protein>
    <submittedName>
        <fullName evidence="3">F-box/kelch-repeat protein At3g06240-like</fullName>
    </submittedName>
</protein>
<dbReference type="InterPro" id="IPR017451">
    <property type="entry name" value="F-box-assoc_interact_dom"/>
</dbReference>
<dbReference type="Proteomes" id="UP000813463">
    <property type="component" value="Chromosome 3"/>
</dbReference>
<reference evidence="3" key="2">
    <citation type="submission" date="2025-08" db="UniProtKB">
        <authorList>
            <consortium name="RefSeq"/>
        </authorList>
    </citation>
    <scope>IDENTIFICATION</scope>
    <source>
        <tissue evidence="3">Leaf</tissue>
    </source>
</reference>
<evidence type="ECO:0000259" key="1">
    <source>
        <dbReference type="SMART" id="SM00256"/>
    </source>
</evidence>
<dbReference type="GeneID" id="110798080"/>
<dbReference type="PANTHER" id="PTHR31672">
    <property type="entry name" value="BNACNNG10540D PROTEIN"/>
    <property type="match status" value="1"/>
</dbReference>
<evidence type="ECO:0000313" key="3">
    <source>
        <dbReference type="RefSeq" id="XP_021858912.2"/>
    </source>
</evidence>
<dbReference type="SMART" id="SM00256">
    <property type="entry name" value="FBOX"/>
    <property type="match status" value="1"/>
</dbReference>
<proteinExistence type="predicted"/>
<dbReference type="RefSeq" id="XP_021858912.2">
    <property type="nucleotide sequence ID" value="XM_022003220.2"/>
</dbReference>
<keyword evidence="2" id="KW-1185">Reference proteome</keyword>
<dbReference type="SUPFAM" id="SSF81383">
    <property type="entry name" value="F-box domain"/>
    <property type="match status" value="1"/>
</dbReference>
<gene>
    <name evidence="3" type="primary">LOC110798080</name>
</gene>
<dbReference type="Pfam" id="PF07734">
    <property type="entry name" value="FBA_1"/>
    <property type="match status" value="1"/>
</dbReference>
<accession>A0A9R0J072</accession>
<dbReference type="InterPro" id="IPR001810">
    <property type="entry name" value="F-box_dom"/>
</dbReference>
<dbReference type="CDD" id="cd22157">
    <property type="entry name" value="F-box_AtFBW1-like"/>
    <property type="match status" value="1"/>
</dbReference>
<evidence type="ECO:0000313" key="2">
    <source>
        <dbReference type="Proteomes" id="UP000813463"/>
    </source>
</evidence>
<dbReference type="KEGG" id="soe:110798080"/>
<dbReference type="PANTHER" id="PTHR31672:SF13">
    <property type="entry name" value="F-BOX PROTEIN CPR30-LIKE"/>
    <property type="match status" value="1"/>
</dbReference>
<dbReference type="NCBIfam" id="TIGR01640">
    <property type="entry name" value="F_box_assoc_1"/>
    <property type="match status" value="1"/>
</dbReference>